<gene>
    <name evidence="3" type="ORF">EJ04DRAFT_495327</name>
</gene>
<dbReference type="SUPFAM" id="SSF56281">
    <property type="entry name" value="Metallo-hydrolase/oxidoreductase"/>
    <property type="match status" value="1"/>
</dbReference>
<feature type="signal peptide" evidence="1">
    <location>
        <begin position="1"/>
        <end position="20"/>
    </location>
</feature>
<dbReference type="Proteomes" id="UP000799444">
    <property type="component" value="Unassembled WGS sequence"/>
</dbReference>
<feature type="chain" id="PRO_5040296649" evidence="1">
    <location>
        <begin position="21"/>
        <end position="310"/>
    </location>
</feature>
<dbReference type="OrthoDB" id="536211at2759"/>
<proteinExistence type="predicted"/>
<dbReference type="InterPro" id="IPR036866">
    <property type="entry name" value="RibonucZ/Hydroxyglut_hydro"/>
</dbReference>
<accession>A0A9P4V2I5</accession>
<dbReference type="EMBL" id="ML996162">
    <property type="protein sequence ID" value="KAF2733350.1"/>
    <property type="molecule type" value="Genomic_DNA"/>
</dbReference>
<protein>
    <submittedName>
        <fullName evidence="3">Metallo-hydrolase/oxidoreductase</fullName>
    </submittedName>
</protein>
<feature type="domain" description="Metallo-beta-lactamase" evidence="2">
    <location>
        <begin position="53"/>
        <end position="246"/>
    </location>
</feature>
<dbReference type="Gene3D" id="3.60.15.10">
    <property type="entry name" value="Ribonuclease Z/Hydroxyacylglutathione hydrolase-like"/>
    <property type="match status" value="1"/>
</dbReference>
<keyword evidence="4" id="KW-1185">Reference proteome</keyword>
<dbReference type="AlphaFoldDB" id="A0A9P4V2I5"/>
<evidence type="ECO:0000256" key="1">
    <source>
        <dbReference type="SAM" id="SignalP"/>
    </source>
</evidence>
<evidence type="ECO:0000313" key="3">
    <source>
        <dbReference type="EMBL" id="KAF2733350.1"/>
    </source>
</evidence>
<keyword evidence="1" id="KW-0732">Signal</keyword>
<organism evidence="3 4">
    <name type="scientific">Polyplosphaeria fusca</name>
    <dbReference type="NCBI Taxonomy" id="682080"/>
    <lineage>
        <taxon>Eukaryota</taxon>
        <taxon>Fungi</taxon>
        <taxon>Dikarya</taxon>
        <taxon>Ascomycota</taxon>
        <taxon>Pezizomycotina</taxon>
        <taxon>Dothideomycetes</taxon>
        <taxon>Pleosporomycetidae</taxon>
        <taxon>Pleosporales</taxon>
        <taxon>Tetraplosphaeriaceae</taxon>
        <taxon>Polyplosphaeria</taxon>
    </lineage>
</organism>
<dbReference type="PANTHER" id="PTHR42951:SF14">
    <property type="entry name" value="METALLO-BETA-LACTAMASE SUPERFAMILY PROTEIN"/>
    <property type="match status" value="1"/>
</dbReference>
<sequence>MRFLQKLIVAFVALPGRILAEFVCSNSHLSVHVYHESPTTVHYQGKDDLLYSPTAYTLIHSAHEAVLVDAPTLLADGASLAKWIAATAPGKKLKYIYITHAHADHFNSFPALTAMFPEAKVVTTQGVIEHMPAQYEGAIWDYFWKGLFPSIEKANLSVVEKLPSHGKFWIENSKFEFRAVSVGEGDTVDSTVLYVPHLDLVIGGDVVYGHCYQYIAENPTAKLRAQWKRSIDEIAMLRPKIVIPSHMQPQEGFGVKHLKETTGYIEEWEVMLESAETWEDLEGMAKKRWPDRVGTFILRYTAQSFFNATF</sequence>
<evidence type="ECO:0000313" key="4">
    <source>
        <dbReference type="Proteomes" id="UP000799444"/>
    </source>
</evidence>
<reference evidence="3" key="1">
    <citation type="journal article" date="2020" name="Stud. Mycol.">
        <title>101 Dothideomycetes genomes: a test case for predicting lifestyles and emergence of pathogens.</title>
        <authorList>
            <person name="Haridas S."/>
            <person name="Albert R."/>
            <person name="Binder M."/>
            <person name="Bloem J."/>
            <person name="Labutti K."/>
            <person name="Salamov A."/>
            <person name="Andreopoulos B."/>
            <person name="Baker S."/>
            <person name="Barry K."/>
            <person name="Bills G."/>
            <person name="Bluhm B."/>
            <person name="Cannon C."/>
            <person name="Castanera R."/>
            <person name="Culley D."/>
            <person name="Daum C."/>
            <person name="Ezra D."/>
            <person name="Gonzalez J."/>
            <person name="Henrissat B."/>
            <person name="Kuo A."/>
            <person name="Liang C."/>
            <person name="Lipzen A."/>
            <person name="Lutzoni F."/>
            <person name="Magnuson J."/>
            <person name="Mondo S."/>
            <person name="Nolan M."/>
            <person name="Ohm R."/>
            <person name="Pangilinan J."/>
            <person name="Park H.-J."/>
            <person name="Ramirez L."/>
            <person name="Alfaro M."/>
            <person name="Sun H."/>
            <person name="Tritt A."/>
            <person name="Yoshinaga Y."/>
            <person name="Zwiers L.-H."/>
            <person name="Turgeon B."/>
            <person name="Goodwin S."/>
            <person name="Spatafora J."/>
            <person name="Crous P."/>
            <person name="Grigoriev I."/>
        </authorList>
    </citation>
    <scope>NUCLEOTIDE SEQUENCE</scope>
    <source>
        <strain evidence="3">CBS 125425</strain>
    </source>
</reference>
<dbReference type="CDD" id="cd07739">
    <property type="entry name" value="metallo-hydrolase-like_MBL-fold"/>
    <property type="match status" value="1"/>
</dbReference>
<dbReference type="PANTHER" id="PTHR42951">
    <property type="entry name" value="METALLO-BETA-LACTAMASE DOMAIN-CONTAINING"/>
    <property type="match status" value="1"/>
</dbReference>
<dbReference type="InterPro" id="IPR050855">
    <property type="entry name" value="NDM-1-like"/>
</dbReference>
<evidence type="ECO:0000259" key="2">
    <source>
        <dbReference type="SMART" id="SM00849"/>
    </source>
</evidence>
<dbReference type="InterPro" id="IPR001279">
    <property type="entry name" value="Metallo-B-lactamas"/>
</dbReference>
<dbReference type="SMART" id="SM00849">
    <property type="entry name" value="Lactamase_B"/>
    <property type="match status" value="1"/>
</dbReference>
<name>A0A9P4V2I5_9PLEO</name>
<comment type="caution">
    <text evidence="3">The sequence shown here is derived from an EMBL/GenBank/DDBJ whole genome shotgun (WGS) entry which is preliminary data.</text>
</comment>
<dbReference type="Pfam" id="PF00753">
    <property type="entry name" value="Lactamase_B"/>
    <property type="match status" value="1"/>
</dbReference>